<dbReference type="AlphaFoldDB" id="A0A2X2YIB2"/>
<proteinExistence type="predicted"/>
<evidence type="ECO:0000313" key="1">
    <source>
        <dbReference type="EMBL" id="SQB60295.1"/>
    </source>
</evidence>
<protein>
    <submittedName>
        <fullName evidence="1">Uncharacterized protein</fullName>
    </submittedName>
</protein>
<dbReference type="Proteomes" id="UP000249986">
    <property type="component" value="Unassembled WGS sequence"/>
</dbReference>
<sequence length="84" mass="10247">MDFKEKELERVKEFFIELWKRVKESLISFAESVIKSVKKLPPKIRYKFLKSLNIDKDIIILFFNREFEDRINLAKQLNIKLEEV</sequence>
<reference evidence="1 2" key="1">
    <citation type="submission" date="2018-06" db="EMBL/GenBank/DDBJ databases">
        <authorList>
            <consortium name="Pathogen Informatics"/>
            <person name="Doyle S."/>
        </authorList>
    </citation>
    <scope>NUCLEOTIDE SEQUENCE [LARGE SCALE GENOMIC DNA]</scope>
    <source>
        <strain evidence="1 2">NCTC10719</strain>
    </source>
</reference>
<evidence type="ECO:0000313" key="2">
    <source>
        <dbReference type="Proteomes" id="UP000249986"/>
    </source>
</evidence>
<gene>
    <name evidence="1" type="ORF">NCTC10719_01884</name>
</gene>
<dbReference type="RefSeq" id="WP_111926610.1">
    <property type="nucleotide sequence ID" value="NZ_UAWG01000012.1"/>
</dbReference>
<dbReference type="EMBL" id="UAWG01000012">
    <property type="protein sequence ID" value="SQB60295.1"/>
    <property type="molecule type" value="Genomic_DNA"/>
</dbReference>
<name>A0A2X2YIB2_CLOPF</name>
<organism evidence="1 2">
    <name type="scientific">Clostridium perfringens</name>
    <dbReference type="NCBI Taxonomy" id="1502"/>
    <lineage>
        <taxon>Bacteria</taxon>
        <taxon>Bacillati</taxon>
        <taxon>Bacillota</taxon>
        <taxon>Clostridia</taxon>
        <taxon>Eubacteriales</taxon>
        <taxon>Clostridiaceae</taxon>
        <taxon>Clostridium</taxon>
    </lineage>
</organism>
<accession>A0A2X2YIB2</accession>